<accession>A0A1G9LXD5</accession>
<reference evidence="3" key="1">
    <citation type="submission" date="2016-10" db="EMBL/GenBank/DDBJ databases">
        <authorList>
            <person name="Varghese N."/>
            <person name="Submissions S."/>
        </authorList>
    </citation>
    <scope>NUCLEOTIDE SEQUENCE [LARGE SCALE GENOMIC DNA]</scope>
    <source>
        <strain evidence="3">DSM 45419</strain>
    </source>
</reference>
<sequence>MGRHSASEGAAVHPVVAAALAQRSADAPAGRHGDLRAEGTESGLGWPGDPTTHEGLGWPGGMTQEAVVAAPPAEEPQRRRGWRRLFRAA</sequence>
<keyword evidence="3" id="KW-1185">Reference proteome</keyword>
<evidence type="ECO:0000313" key="3">
    <source>
        <dbReference type="Proteomes" id="UP000198680"/>
    </source>
</evidence>
<gene>
    <name evidence="2" type="ORF">SAMN05660642_00634</name>
</gene>
<evidence type="ECO:0000313" key="2">
    <source>
        <dbReference type="EMBL" id="SDL66742.1"/>
    </source>
</evidence>
<dbReference type="EMBL" id="FNHE01000001">
    <property type="protein sequence ID" value="SDL66742.1"/>
    <property type="molecule type" value="Genomic_DNA"/>
</dbReference>
<organism evidence="2 3">
    <name type="scientific">Geodermatophilus siccatus</name>
    <dbReference type="NCBI Taxonomy" id="1137991"/>
    <lineage>
        <taxon>Bacteria</taxon>
        <taxon>Bacillati</taxon>
        <taxon>Actinomycetota</taxon>
        <taxon>Actinomycetes</taxon>
        <taxon>Geodermatophilales</taxon>
        <taxon>Geodermatophilaceae</taxon>
        <taxon>Geodermatophilus</taxon>
    </lineage>
</organism>
<evidence type="ECO:0000256" key="1">
    <source>
        <dbReference type="SAM" id="MobiDB-lite"/>
    </source>
</evidence>
<protein>
    <submittedName>
        <fullName evidence="2">Uncharacterized protein</fullName>
    </submittedName>
</protein>
<name>A0A1G9LXD5_9ACTN</name>
<feature type="region of interest" description="Disordered" evidence="1">
    <location>
        <begin position="23"/>
        <end position="89"/>
    </location>
</feature>
<dbReference type="AlphaFoldDB" id="A0A1G9LXD5"/>
<feature type="compositionally biased region" description="Basic residues" evidence="1">
    <location>
        <begin position="79"/>
        <end position="89"/>
    </location>
</feature>
<dbReference type="Proteomes" id="UP000198680">
    <property type="component" value="Unassembled WGS sequence"/>
</dbReference>
<feature type="compositionally biased region" description="Basic and acidic residues" evidence="1">
    <location>
        <begin position="29"/>
        <end position="39"/>
    </location>
</feature>
<proteinExistence type="predicted"/>